<dbReference type="SUPFAM" id="SSF52540">
    <property type="entry name" value="P-loop containing nucleoside triphosphate hydrolases"/>
    <property type="match status" value="1"/>
</dbReference>
<dbReference type="Proteomes" id="UP000007472">
    <property type="component" value="Chromosome"/>
</dbReference>
<proteinExistence type="predicted"/>
<sequence length="371" mass="42370">MQKDKKSLENNQETNIDNLEIISTSDNNFNVCKTITWDLISPTRAEWLIENLIPLGEITIIAGDGGVGKSTLACYITAMITTGNAFYDCVPVKQGEVLYFSTEDDPSKILKQRFTAHEADLNKIHFLKEELIEQIKEPQKIIETLKVKKIKAVIIDPLIDLFEGDTYKNSDIANFLNSLAFIAKEANVSIIGLHHFIKDPKVKQLNQKLAGSHQFVAKARAVIAVIQEKDGKYFGLVKSNYSILDHYYEFNIDSTNVVYENIDKPFETSKLNVIGKSECYSLQNLVDKVEKPTFNAIKHMKSTLTLENWIREHGGMIEISVAKKELIGKFFKSDYSLHNAKRKSEKINHKKISDKNYWILNEQPKQIIFHQ</sequence>
<protein>
    <recommendedName>
        <fullName evidence="3">AAA+ ATPase domain-containing protein</fullName>
    </recommendedName>
</protein>
<reference evidence="1 2" key="1">
    <citation type="journal article" date="2011" name="J. Bacteriol.">
        <title>Genome sequence of Taylorella equigenitalis MCE9, the causative agent of contagious equine metritis.</title>
        <authorList>
            <person name="Hebert L."/>
            <person name="Moumen B."/>
            <person name="Duquesne F."/>
            <person name="Breuil M.F."/>
            <person name="Laugier C."/>
            <person name="Batto J.M."/>
            <person name="Renault P."/>
            <person name="Petry S."/>
        </authorList>
    </citation>
    <scope>NUCLEOTIDE SEQUENCE [LARGE SCALE GENOMIC DNA]</scope>
    <source>
        <strain evidence="1 2">MCE9</strain>
    </source>
</reference>
<gene>
    <name evidence="1" type="ordered locus">TEQUI_1514</name>
</gene>
<dbReference type="AlphaFoldDB" id="A0A654KKH4"/>
<dbReference type="InterPro" id="IPR027417">
    <property type="entry name" value="P-loop_NTPase"/>
</dbReference>
<dbReference type="Pfam" id="PF13481">
    <property type="entry name" value="AAA_25"/>
    <property type="match status" value="1"/>
</dbReference>
<accession>A0A654KKH4</accession>
<dbReference type="Gene3D" id="3.40.50.300">
    <property type="entry name" value="P-loop containing nucleotide triphosphate hydrolases"/>
    <property type="match status" value="1"/>
</dbReference>
<organism evidence="1 2">
    <name type="scientific">Taylorella equigenitalis (strain MCE9)</name>
    <dbReference type="NCBI Taxonomy" id="937774"/>
    <lineage>
        <taxon>Bacteria</taxon>
        <taxon>Pseudomonadati</taxon>
        <taxon>Pseudomonadota</taxon>
        <taxon>Betaproteobacteria</taxon>
        <taxon>Burkholderiales</taxon>
        <taxon>Alcaligenaceae</taxon>
        <taxon>Taylorella</taxon>
    </lineage>
</organism>
<dbReference type="KEGG" id="teq:TEQUI_1514"/>
<dbReference type="EMBL" id="CP002456">
    <property type="protein sequence ID" value="ADU92426.1"/>
    <property type="molecule type" value="Genomic_DNA"/>
</dbReference>
<evidence type="ECO:0000313" key="1">
    <source>
        <dbReference type="EMBL" id="ADU92426.1"/>
    </source>
</evidence>
<evidence type="ECO:0000313" key="2">
    <source>
        <dbReference type="Proteomes" id="UP000007472"/>
    </source>
</evidence>
<evidence type="ECO:0008006" key="3">
    <source>
        <dbReference type="Google" id="ProtNLM"/>
    </source>
</evidence>
<name>A0A654KKH4_TAYEM</name>